<sequence>MVHGRALAHGQFLLTGEPADRFEALRLICIVPSFNGRMRSAGLPDGREDRIRSVLDGGAALV</sequence>
<gene>
    <name evidence="1" type="ORF">MOX02_28570</name>
</gene>
<dbReference type="AlphaFoldDB" id="A0A512J4P3"/>
<dbReference type="EMBL" id="BJZU01000052">
    <property type="protein sequence ID" value="GEP04819.1"/>
    <property type="molecule type" value="Genomic_DNA"/>
</dbReference>
<accession>A0A512J4P3</accession>
<comment type="caution">
    <text evidence="1">The sequence shown here is derived from an EMBL/GenBank/DDBJ whole genome shotgun (WGS) entry which is preliminary data.</text>
</comment>
<organism evidence="1 2">
    <name type="scientific">Methylobacterium oxalidis</name>
    <dbReference type="NCBI Taxonomy" id="944322"/>
    <lineage>
        <taxon>Bacteria</taxon>
        <taxon>Pseudomonadati</taxon>
        <taxon>Pseudomonadota</taxon>
        <taxon>Alphaproteobacteria</taxon>
        <taxon>Hyphomicrobiales</taxon>
        <taxon>Methylobacteriaceae</taxon>
        <taxon>Methylobacterium</taxon>
    </lineage>
</organism>
<name>A0A512J4P3_9HYPH</name>
<protein>
    <submittedName>
        <fullName evidence="1">Uncharacterized protein</fullName>
    </submittedName>
</protein>
<proteinExistence type="predicted"/>
<evidence type="ECO:0000313" key="1">
    <source>
        <dbReference type="EMBL" id="GEP04819.1"/>
    </source>
</evidence>
<evidence type="ECO:0000313" key="2">
    <source>
        <dbReference type="Proteomes" id="UP000321960"/>
    </source>
</evidence>
<reference evidence="1 2" key="1">
    <citation type="submission" date="2019-07" db="EMBL/GenBank/DDBJ databases">
        <title>Whole genome shotgun sequence of Methylobacterium oxalidis NBRC 107715.</title>
        <authorList>
            <person name="Hosoyama A."/>
            <person name="Uohara A."/>
            <person name="Ohji S."/>
            <person name="Ichikawa N."/>
        </authorList>
    </citation>
    <scope>NUCLEOTIDE SEQUENCE [LARGE SCALE GENOMIC DNA]</scope>
    <source>
        <strain evidence="1 2">NBRC 107715</strain>
    </source>
</reference>
<dbReference type="Proteomes" id="UP000321960">
    <property type="component" value="Unassembled WGS sequence"/>
</dbReference>